<dbReference type="Pfam" id="PF01612">
    <property type="entry name" value="DNA_pol_A_exo1"/>
    <property type="match status" value="1"/>
</dbReference>
<dbReference type="OrthoDB" id="9800549at2"/>
<dbReference type="GO" id="GO:0003676">
    <property type="term" value="F:nucleic acid binding"/>
    <property type="evidence" value="ECO:0007669"/>
    <property type="project" value="InterPro"/>
</dbReference>
<dbReference type="EMBL" id="FOXF01000050">
    <property type="protein sequence ID" value="SFP65872.1"/>
    <property type="molecule type" value="Genomic_DNA"/>
</dbReference>
<evidence type="ECO:0000313" key="2">
    <source>
        <dbReference type="EMBL" id="SFP65872.1"/>
    </source>
</evidence>
<dbReference type="Proteomes" id="UP000243745">
    <property type="component" value="Unassembled WGS sequence"/>
</dbReference>
<dbReference type="GO" id="GO:0006139">
    <property type="term" value="P:nucleobase-containing compound metabolic process"/>
    <property type="evidence" value="ECO:0007669"/>
    <property type="project" value="InterPro"/>
</dbReference>
<dbReference type="RefSeq" id="WP_093143299.1">
    <property type="nucleotide sequence ID" value="NZ_FOXF01000050.1"/>
</dbReference>
<gene>
    <name evidence="2" type="ORF">SAMN02910344_01990</name>
</gene>
<reference evidence="2 3" key="1">
    <citation type="submission" date="2016-10" db="EMBL/GenBank/DDBJ databases">
        <authorList>
            <person name="Varghese N."/>
            <person name="Submissions S."/>
        </authorList>
    </citation>
    <scope>NUCLEOTIDE SEQUENCE [LARGE SCALE GENOMIC DNA]</scope>
    <source>
        <strain evidence="2 3">DSM 1361</strain>
    </source>
</reference>
<dbReference type="SMART" id="SM00474">
    <property type="entry name" value="35EXOc"/>
    <property type="match status" value="1"/>
</dbReference>
<dbReference type="InterPro" id="IPR002562">
    <property type="entry name" value="3'-5'_exonuclease_dom"/>
</dbReference>
<dbReference type="PANTHER" id="PTHR47649">
    <property type="entry name" value="RIBONUCLEASE D"/>
    <property type="match status" value="1"/>
</dbReference>
<protein>
    <submittedName>
        <fullName evidence="2">Ribonuclease D</fullName>
    </submittedName>
</protein>
<dbReference type="SUPFAM" id="SSF53098">
    <property type="entry name" value="Ribonuclease H-like"/>
    <property type="match status" value="1"/>
</dbReference>
<dbReference type="InterPro" id="IPR051086">
    <property type="entry name" value="RNase_D-like"/>
</dbReference>
<sequence>MNYIFIESDAQLTPLMDALSADPEYISFDTEFLRERTYYPILCLLQLCIDGRVFLVDTLNKVSLDKIISALVNAKCPVICHAGSEDMEIITGLARKFGLNRLYPEKYYDLQTASSFVDGTSNVGLCTLVEKYLGIVLGKTETRSDWSQRPLTEEQISYAVEDVIYLKKIYDIFSEKLRDRPEVASFLERELKNEAQHYTEIRNADTTYLKLKGTGKLNSKKLRIVHALCTLRQQVCEYDDIPLSFFIKNTVLVKLADAGVFNVGSLIKTGVNGQIARKYGDLIIRTALKASADKSRPVLKTFDAVNQHPELRAVKKEVENYAKKRAGEYAIAKDLVVSRRLLEDFMYTTMYTDSSKSLIEQGWRGEMLGSMDSFRKRIQKICNIPRED</sequence>
<name>A0A662ZJN8_9GAMM</name>
<dbReference type="Gene3D" id="1.10.150.80">
    <property type="entry name" value="HRDC domain"/>
    <property type="match status" value="2"/>
</dbReference>
<dbReference type="SUPFAM" id="SSF47819">
    <property type="entry name" value="HRDC-like"/>
    <property type="match status" value="2"/>
</dbReference>
<feature type="domain" description="3'-5' exonuclease" evidence="1">
    <location>
        <begin position="3"/>
        <end position="178"/>
    </location>
</feature>
<evidence type="ECO:0000313" key="3">
    <source>
        <dbReference type="Proteomes" id="UP000243745"/>
    </source>
</evidence>
<organism evidence="2 3">
    <name type="scientific">Ruminobacter amylophilus</name>
    <dbReference type="NCBI Taxonomy" id="867"/>
    <lineage>
        <taxon>Bacteria</taxon>
        <taxon>Pseudomonadati</taxon>
        <taxon>Pseudomonadota</taxon>
        <taxon>Gammaproteobacteria</taxon>
        <taxon>Aeromonadales</taxon>
        <taxon>Succinivibrionaceae</taxon>
        <taxon>Ruminobacter</taxon>
    </lineage>
</organism>
<dbReference type="CDD" id="cd06142">
    <property type="entry name" value="RNaseD_exo"/>
    <property type="match status" value="1"/>
</dbReference>
<dbReference type="GO" id="GO:0008408">
    <property type="term" value="F:3'-5' exonuclease activity"/>
    <property type="evidence" value="ECO:0007669"/>
    <property type="project" value="InterPro"/>
</dbReference>
<evidence type="ECO:0000259" key="1">
    <source>
        <dbReference type="SMART" id="SM00474"/>
    </source>
</evidence>
<keyword evidence="3" id="KW-1185">Reference proteome</keyword>
<dbReference type="GO" id="GO:0000166">
    <property type="term" value="F:nucleotide binding"/>
    <property type="evidence" value="ECO:0007669"/>
    <property type="project" value="InterPro"/>
</dbReference>
<dbReference type="Gene3D" id="3.30.420.10">
    <property type="entry name" value="Ribonuclease H-like superfamily/Ribonuclease H"/>
    <property type="match status" value="1"/>
</dbReference>
<dbReference type="InterPro" id="IPR036397">
    <property type="entry name" value="RNaseH_sf"/>
</dbReference>
<dbReference type="InterPro" id="IPR044876">
    <property type="entry name" value="HRDC_dom_sf"/>
</dbReference>
<proteinExistence type="predicted"/>
<dbReference type="AlphaFoldDB" id="A0A662ZJN8"/>
<accession>A0A662ZJN8</accession>
<dbReference type="InterPro" id="IPR012337">
    <property type="entry name" value="RNaseH-like_sf"/>
</dbReference>
<dbReference type="PANTHER" id="PTHR47649:SF1">
    <property type="entry name" value="RIBONUCLEASE D"/>
    <property type="match status" value="1"/>
</dbReference>
<dbReference type="InterPro" id="IPR010997">
    <property type="entry name" value="HRDC-like_sf"/>
</dbReference>